<reference evidence="9 10" key="1">
    <citation type="submission" date="2022-04" db="EMBL/GenBank/DDBJ databases">
        <title>Positive selection, recombination, and allopatry shape intraspecific diversity of widespread and dominant cyanobacteria.</title>
        <authorList>
            <person name="Wei J."/>
            <person name="Shu W."/>
            <person name="Hu C."/>
        </authorList>
    </citation>
    <scope>NUCLEOTIDE SEQUENCE [LARGE SCALE GENOMIC DNA]</scope>
    <source>
        <strain evidence="9 10">AS-A4</strain>
    </source>
</reference>
<keyword evidence="5 9" id="KW-0418">Kinase</keyword>
<dbReference type="SMART" id="SM00220">
    <property type="entry name" value="S_TKc"/>
    <property type="match status" value="1"/>
</dbReference>
<dbReference type="InterPro" id="IPR008271">
    <property type="entry name" value="Ser/Thr_kinase_AS"/>
</dbReference>
<dbReference type="InterPro" id="IPR017441">
    <property type="entry name" value="Protein_kinase_ATP_BS"/>
</dbReference>
<comment type="similarity">
    <text evidence="1">Belongs to the protein kinase superfamily. NEK Ser/Thr protein kinase family. NIMA subfamily.</text>
</comment>
<evidence type="ECO:0000256" key="6">
    <source>
        <dbReference type="ARBA" id="ARBA00022840"/>
    </source>
</evidence>
<evidence type="ECO:0000256" key="5">
    <source>
        <dbReference type="ARBA" id="ARBA00022777"/>
    </source>
</evidence>
<dbReference type="InterPro" id="IPR000719">
    <property type="entry name" value="Prot_kinase_dom"/>
</dbReference>
<dbReference type="EC" id="2.7.11.1" evidence="2"/>
<evidence type="ECO:0000259" key="8">
    <source>
        <dbReference type="PROSITE" id="PS50011"/>
    </source>
</evidence>
<evidence type="ECO:0000256" key="4">
    <source>
        <dbReference type="ARBA" id="ARBA00022741"/>
    </source>
</evidence>
<dbReference type="RefSeq" id="WP_190455226.1">
    <property type="nucleotide sequence ID" value="NZ_JAMPLM010000004.1"/>
</dbReference>
<evidence type="ECO:0000256" key="3">
    <source>
        <dbReference type="ARBA" id="ARBA00022679"/>
    </source>
</evidence>
<keyword evidence="4 7" id="KW-0547">Nucleotide-binding</keyword>
<dbReference type="PROSITE" id="PS00108">
    <property type="entry name" value="PROTEIN_KINASE_ST"/>
    <property type="match status" value="1"/>
</dbReference>
<feature type="domain" description="Protein kinase" evidence="8">
    <location>
        <begin position="15"/>
        <end position="293"/>
    </location>
</feature>
<proteinExistence type="inferred from homology"/>
<dbReference type="Gene3D" id="3.30.200.20">
    <property type="entry name" value="Phosphorylase Kinase, domain 1"/>
    <property type="match status" value="1"/>
</dbReference>
<name>A0ABV0KH27_9CYAN</name>
<dbReference type="PROSITE" id="PS50011">
    <property type="entry name" value="PROTEIN_KINASE_DOM"/>
    <property type="match status" value="1"/>
</dbReference>
<feature type="binding site" evidence="7">
    <location>
        <position position="44"/>
    </location>
    <ligand>
        <name>ATP</name>
        <dbReference type="ChEBI" id="CHEBI:30616"/>
    </ligand>
</feature>
<comment type="caution">
    <text evidence="9">The sequence shown here is derived from an EMBL/GenBank/DDBJ whole genome shotgun (WGS) entry which is preliminary data.</text>
</comment>
<dbReference type="GO" id="GO:0004674">
    <property type="term" value="F:protein serine/threonine kinase activity"/>
    <property type="evidence" value="ECO:0007669"/>
    <property type="project" value="UniProtKB-KW"/>
</dbReference>
<dbReference type="InterPro" id="IPR011009">
    <property type="entry name" value="Kinase-like_dom_sf"/>
</dbReference>
<dbReference type="CDD" id="cd14014">
    <property type="entry name" value="STKc_PknB_like"/>
    <property type="match status" value="1"/>
</dbReference>
<dbReference type="PANTHER" id="PTHR43671">
    <property type="entry name" value="SERINE/THREONINE-PROTEIN KINASE NEK"/>
    <property type="match status" value="1"/>
</dbReference>
<dbReference type="Proteomes" id="UP001476950">
    <property type="component" value="Unassembled WGS sequence"/>
</dbReference>
<evidence type="ECO:0000256" key="1">
    <source>
        <dbReference type="ARBA" id="ARBA00010886"/>
    </source>
</evidence>
<dbReference type="SUPFAM" id="SSF56112">
    <property type="entry name" value="Protein kinase-like (PK-like)"/>
    <property type="match status" value="1"/>
</dbReference>
<dbReference type="Pfam" id="PF00069">
    <property type="entry name" value="Pkinase"/>
    <property type="match status" value="1"/>
</dbReference>
<keyword evidence="9" id="KW-0723">Serine/threonine-protein kinase</keyword>
<dbReference type="InterPro" id="IPR050660">
    <property type="entry name" value="NEK_Ser/Thr_kinase"/>
</dbReference>
<evidence type="ECO:0000313" key="10">
    <source>
        <dbReference type="Proteomes" id="UP001476950"/>
    </source>
</evidence>
<evidence type="ECO:0000256" key="7">
    <source>
        <dbReference type="PROSITE-ProRule" id="PRU10141"/>
    </source>
</evidence>
<protein>
    <recommendedName>
        <fullName evidence="2">non-specific serine/threonine protein kinase</fullName>
        <ecNumber evidence="2">2.7.11.1</ecNumber>
    </recommendedName>
</protein>
<dbReference type="EMBL" id="JAMPLM010000004">
    <property type="protein sequence ID" value="MEP1058351.1"/>
    <property type="molecule type" value="Genomic_DNA"/>
</dbReference>
<dbReference type="Gene3D" id="1.10.510.10">
    <property type="entry name" value="Transferase(Phosphotransferase) domain 1"/>
    <property type="match status" value="1"/>
</dbReference>
<keyword evidence="3" id="KW-0808">Transferase</keyword>
<evidence type="ECO:0000256" key="2">
    <source>
        <dbReference type="ARBA" id="ARBA00012513"/>
    </source>
</evidence>
<dbReference type="PANTHER" id="PTHR43671:SF13">
    <property type="entry name" value="SERINE_THREONINE-PROTEIN KINASE NEK2"/>
    <property type="match status" value="1"/>
</dbReference>
<keyword evidence="10" id="KW-1185">Reference proteome</keyword>
<keyword evidence="6 7" id="KW-0067">ATP-binding</keyword>
<sequence>MVTDSNVGRLLANRYRLAELIGKGAMGRVYRAEDILLGGVIAVKFLAQTLLNPKMRDRFKSEARICAQLGRKSIHIVNVIDYGVSDYKDEDVPFYVMEYLQGQSLSEVINNQPLPLPRFLTISRQIALGLQCAHQGIIVDDSLYPIIHRDIKPSNILVSRDASLGELVKILDFGISKLLQADSDQTSSYMGTLAYSSPEQMEGRELDSRSDTYSLGVMMYEMLTGKMPLHVETHAFGAWFKAHHYQTPRTFEAVNPSLKLPKALETLVMSCLAKAPEDRPQSVADILEVLDALGKRYKDNPGVGKRIADYLEKMPPSVQGQPKPLSDRVPLIDEICTLAVWPKNKPIAQIVFAQSLTTETIALPAVWVMLPQQEIQNLQTYRLYNVIYKNFLYAMSPHPTLLWVTGIYNRQRHQQKSNGGEAQQGTRWLPCYLDLKSPSGLETARLLSQKGEYQVLLFALEQPERCFHAITITINESQRLQLQEWAITSQPVRSIGSPTLSKNILKAEFDKLKLRITPEMEKDPGGSSFGR</sequence>
<accession>A0ABV0KH27</accession>
<evidence type="ECO:0000313" key="9">
    <source>
        <dbReference type="EMBL" id="MEP1058351.1"/>
    </source>
</evidence>
<gene>
    <name evidence="9" type="ORF">NDI38_07855</name>
</gene>
<dbReference type="PROSITE" id="PS00107">
    <property type="entry name" value="PROTEIN_KINASE_ATP"/>
    <property type="match status" value="1"/>
</dbReference>
<organism evidence="9 10">
    <name type="scientific">Stenomitos frigidus AS-A4</name>
    <dbReference type="NCBI Taxonomy" id="2933935"/>
    <lineage>
        <taxon>Bacteria</taxon>
        <taxon>Bacillati</taxon>
        <taxon>Cyanobacteriota</taxon>
        <taxon>Cyanophyceae</taxon>
        <taxon>Leptolyngbyales</taxon>
        <taxon>Leptolyngbyaceae</taxon>
        <taxon>Stenomitos</taxon>
    </lineage>
</organism>